<dbReference type="Gene3D" id="3.30.70.870">
    <property type="entry name" value="Elongation Factor G (Translational Gtpase), domain 3"/>
    <property type="match status" value="1"/>
</dbReference>
<dbReference type="NCBIfam" id="TIGR00231">
    <property type="entry name" value="small_GTP"/>
    <property type="match status" value="1"/>
</dbReference>
<dbReference type="HOGENOM" id="CLU_017016_4_0_9"/>
<dbReference type="HAMAP" id="MF_00849">
    <property type="entry name" value="BipA"/>
    <property type="match status" value="1"/>
</dbReference>
<dbReference type="InterPro" id="IPR047041">
    <property type="entry name" value="BipA_GTP-bd_dom"/>
</dbReference>
<dbReference type="GO" id="GO:0003746">
    <property type="term" value="F:translation elongation factor activity"/>
    <property type="evidence" value="ECO:0007669"/>
    <property type="project" value="UniProtKB-KW"/>
</dbReference>
<dbReference type="Pfam" id="PF03144">
    <property type="entry name" value="GTP_EFTU_D2"/>
    <property type="match status" value="1"/>
</dbReference>
<feature type="binding site" evidence="4">
    <location>
        <begin position="17"/>
        <end position="22"/>
    </location>
    <ligand>
        <name>GTP</name>
        <dbReference type="ChEBI" id="CHEBI:37565"/>
    </ligand>
</feature>
<dbReference type="Gene3D" id="2.40.30.10">
    <property type="entry name" value="Translation factors"/>
    <property type="match status" value="1"/>
</dbReference>
<dbReference type="InterPro" id="IPR035647">
    <property type="entry name" value="EFG_III/V"/>
</dbReference>
<dbReference type="SMART" id="SM00838">
    <property type="entry name" value="EFG_C"/>
    <property type="match status" value="1"/>
</dbReference>
<dbReference type="eggNOG" id="COG1217">
    <property type="taxonomic scope" value="Bacteria"/>
</dbReference>
<dbReference type="GO" id="GO:0000049">
    <property type="term" value="F:tRNA binding"/>
    <property type="evidence" value="ECO:0007669"/>
    <property type="project" value="UniProtKB-KW"/>
</dbReference>
<dbReference type="CDD" id="cd01891">
    <property type="entry name" value="TypA_BipA"/>
    <property type="match status" value="1"/>
</dbReference>
<dbReference type="FunFam" id="3.30.70.870:FF:000003">
    <property type="entry name" value="GTP-binding protein TypA"/>
    <property type="match status" value="1"/>
</dbReference>
<evidence type="ECO:0000256" key="2">
    <source>
        <dbReference type="ARBA" id="ARBA00023134"/>
    </source>
</evidence>
<dbReference type="GO" id="GO:0043022">
    <property type="term" value="F:ribosome binding"/>
    <property type="evidence" value="ECO:0007669"/>
    <property type="project" value="UniProtKB-UniRule"/>
</dbReference>
<name>Q8CXM2_OCEIH</name>
<comment type="similarity">
    <text evidence="4">Belongs to the TRAFAC class translation factor GTPase superfamily. Classic translation factor GTPase family. BipA subfamily.</text>
</comment>
<comment type="subcellular location">
    <subcellularLocation>
        <location evidence="4">Cytoplasm</location>
    </subcellularLocation>
    <text evidence="4">Binds to ribosomes.</text>
</comment>
<organism evidence="6 7">
    <name type="scientific">Oceanobacillus iheyensis (strain DSM 14371 / CIP 107618 / JCM 11309 / KCTC 3954 / HTE831)</name>
    <dbReference type="NCBI Taxonomy" id="221109"/>
    <lineage>
        <taxon>Bacteria</taxon>
        <taxon>Bacillati</taxon>
        <taxon>Bacillota</taxon>
        <taxon>Bacilli</taxon>
        <taxon>Bacillales</taxon>
        <taxon>Bacillaceae</taxon>
        <taxon>Oceanobacillus</taxon>
    </lineage>
</organism>
<reference evidence="6 7" key="2">
    <citation type="journal article" date="2002" name="Nucleic Acids Res.">
        <title>Genome sequence of Oceanobacillus iheyensis isolated from the Iheya Ridge and its unexpected adaptive capabilities to extreme environments.</title>
        <authorList>
            <person name="Takami H."/>
            <person name="Takaki Y."/>
            <person name="Uchiyama I."/>
        </authorList>
    </citation>
    <scope>NUCLEOTIDE SEQUENCE [LARGE SCALE GENOMIC DNA]</scope>
    <source>
        <strain evidence="7">DSM 14371 / CIP 107618 / JCM 11309 / KCTC 3954 / HTE831</strain>
    </source>
</reference>
<dbReference type="GO" id="GO:0005525">
    <property type="term" value="F:GTP binding"/>
    <property type="evidence" value="ECO:0007669"/>
    <property type="project" value="UniProtKB-UniRule"/>
</dbReference>
<dbReference type="NCBIfam" id="TIGR01394">
    <property type="entry name" value="TypA_BipA"/>
    <property type="match status" value="1"/>
</dbReference>
<keyword evidence="1 4" id="KW-0547">Nucleotide-binding</keyword>
<dbReference type="InterPro" id="IPR006298">
    <property type="entry name" value="BipA"/>
</dbReference>
<dbReference type="InterPro" id="IPR027417">
    <property type="entry name" value="P-loop_NTPase"/>
</dbReference>
<dbReference type="InterPro" id="IPR004161">
    <property type="entry name" value="EFTu-like_2"/>
</dbReference>
<dbReference type="GO" id="GO:0009409">
    <property type="term" value="P:response to cold"/>
    <property type="evidence" value="ECO:0007669"/>
    <property type="project" value="UniProtKB-ARBA"/>
</dbReference>
<reference evidence="6 7" key="1">
    <citation type="journal article" date="2001" name="FEMS Microbiol. Lett.">
        <title>Oceanobacillus iheyensis gen. nov., sp. nov., a deep-sea extremely halotolerant and alkaliphilic species isolated from a depth of 1050 m on the Iheya Ridge.</title>
        <authorList>
            <person name="Lu J."/>
            <person name="Nogi Y."/>
            <person name="Takami H."/>
        </authorList>
    </citation>
    <scope>NUCLEOTIDE SEQUENCE [LARGE SCALE GENOMIC DNA]</scope>
    <source>
        <strain evidence="7">DSM 14371 / CIP 107618 / JCM 11309 / KCTC 3954 / HTE831</strain>
    </source>
</reference>
<dbReference type="GO" id="GO:0003924">
    <property type="term" value="F:GTPase activity"/>
    <property type="evidence" value="ECO:0007669"/>
    <property type="project" value="UniProtKB-UniRule"/>
</dbReference>
<dbReference type="FunFam" id="2.40.50.250:FF:000001">
    <property type="entry name" value="GTP-binding protein TypA"/>
    <property type="match status" value="1"/>
</dbReference>
<accession>Q8CXM2</accession>
<keyword evidence="4" id="KW-0820">tRNA-binding</keyword>
<keyword evidence="6" id="KW-0648">Protein biosynthesis</keyword>
<dbReference type="GO" id="GO:1990904">
    <property type="term" value="C:ribonucleoprotein complex"/>
    <property type="evidence" value="ECO:0007669"/>
    <property type="project" value="TreeGrafter"/>
</dbReference>
<keyword evidence="4" id="KW-0690">Ribosome biogenesis</keyword>
<dbReference type="AlphaFoldDB" id="Q8CXM2"/>
<keyword evidence="4" id="KW-0699">rRNA-binding</keyword>
<keyword evidence="4" id="KW-0694">RNA-binding</keyword>
<dbReference type="FunFam" id="3.40.50.300:FF:000055">
    <property type="entry name" value="GTP-binding protein TypA"/>
    <property type="match status" value="1"/>
</dbReference>
<dbReference type="InterPro" id="IPR035651">
    <property type="entry name" value="BipA_V"/>
</dbReference>
<dbReference type="PRINTS" id="PR00315">
    <property type="entry name" value="ELONGATNFCT"/>
</dbReference>
<comment type="catalytic activity">
    <reaction evidence="3 4">
        <text>GTP + H2O = GDP + phosphate + H(+)</text>
        <dbReference type="Rhea" id="RHEA:19669"/>
        <dbReference type="ChEBI" id="CHEBI:15377"/>
        <dbReference type="ChEBI" id="CHEBI:15378"/>
        <dbReference type="ChEBI" id="CHEBI:37565"/>
        <dbReference type="ChEBI" id="CHEBI:43474"/>
        <dbReference type="ChEBI" id="CHEBI:58189"/>
    </reaction>
</comment>
<protein>
    <recommendedName>
        <fullName evidence="4">Large ribosomal subunit assembly factor BipA</fullName>
        <ecNumber evidence="4">3.6.5.-</ecNumber>
    </recommendedName>
    <alternativeName>
        <fullName evidence="4">GTP-binding protein BipA</fullName>
    </alternativeName>
</protein>
<evidence type="ECO:0000313" key="7">
    <source>
        <dbReference type="Proteomes" id="UP000000822"/>
    </source>
</evidence>
<dbReference type="EC" id="3.6.5.-" evidence="4"/>
<dbReference type="SUPFAM" id="SSF54980">
    <property type="entry name" value="EF-G C-terminal domain-like"/>
    <property type="match status" value="2"/>
</dbReference>
<dbReference type="PhylomeDB" id="Q8CXM2"/>
<dbReference type="CDD" id="cd16263">
    <property type="entry name" value="BipA_III"/>
    <property type="match status" value="1"/>
</dbReference>
<dbReference type="PROSITE" id="PS51722">
    <property type="entry name" value="G_TR_2"/>
    <property type="match status" value="1"/>
</dbReference>
<dbReference type="CDD" id="cd03691">
    <property type="entry name" value="BipA_TypA_II"/>
    <property type="match status" value="1"/>
</dbReference>
<dbReference type="Gene3D" id="3.40.50.300">
    <property type="entry name" value="P-loop containing nucleotide triphosphate hydrolases"/>
    <property type="match status" value="1"/>
</dbReference>
<evidence type="ECO:0000256" key="1">
    <source>
        <dbReference type="ARBA" id="ARBA00022741"/>
    </source>
</evidence>
<dbReference type="GO" id="GO:0005829">
    <property type="term" value="C:cytosol"/>
    <property type="evidence" value="ECO:0007669"/>
    <property type="project" value="TreeGrafter"/>
</dbReference>
<dbReference type="SUPFAM" id="SSF52540">
    <property type="entry name" value="P-loop containing nucleoside triphosphate hydrolases"/>
    <property type="match status" value="1"/>
</dbReference>
<feature type="binding site" evidence="4">
    <location>
        <begin position="130"/>
        <end position="133"/>
    </location>
    <ligand>
        <name>GTP</name>
        <dbReference type="ChEBI" id="CHEBI:37565"/>
    </ligand>
</feature>
<dbReference type="OrthoDB" id="9804431at2"/>
<evidence type="ECO:0000256" key="3">
    <source>
        <dbReference type="ARBA" id="ARBA00048548"/>
    </source>
</evidence>
<dbReference type="InterPro" id="IPR009000">
    <property type="entry name" value="Transl_B-barrel_sf"/>
</dbReference>
<dbReference type="Gene3D" id="2.40.50.250">
    <property type="entry name" value="bipa protein"/>
    <property type="match status" value="1"/>
</dbReference>
<sequence length="607" mass="68107">MQLRNDIRNIAIIAHVDHGKTTLVDQLLKYSGTFRDNEHVDERAMDSGDIERERGITILAKNTAVKYKDTTINILDTPGHADFGGEVERIMKMVDGVALVVDAYEGTMPQTRFVLKKALEQKLTPMVVLNKIDRPNARPEEVVDEVLDLFIELGADDEQLEFPVVYASAINGTSGLEAEEQEETMDPVFQTILEHIPAPIDTKEEPLQFQVTLLDYNDYVGRIGVGRVVRGSIKVGQQVVVLKQDGSQKSFRVSKLFGFTGLKRIEIQEAIAGDIVALSGMEDLNVGETVCPVEQPEALPWLRIDEPTLQMTFLVNNSPFAGKEGKFITSRKIEERLMKQLETDVSLRVDPTDSPDVWTVSGRGELHLSILIENMRREGYELQLSKPEVIIREIDGVKCEPVERVQVDVPEEYTGAIMESLGERKGEMIDMVNQGNGQVRIEFKVPSRGLLGYTTEFMSQTRGYGILNHTFDAYEPLIKGQVGGRREGVLVALENGKASTYGIMNLEDRGVIFVSPGTEVYAGMIVGEHNRDNDLTVNITREKHLTNVRSATKDQTTTIRKSRTLSLEEALQYLSDDEFCEVTPESIRLRKKILNKNEREKAAKRKV</sequence>
<dbReference type="Pfam" id="PF00679">
    <property type="entry name" value="EFG_C"/>
    <property type="match status" value="1"/>
</dbReference>
<dbReference type="InterPro" id="IPR047042">
    <property type="entry name" value="BipA_II"/>
</dbReference>
<dbReference type="PANTHER" id="PTHR42908">
    <property type="entry name" value="TRANSLATION ELONGATION FACTOR-RELATED"/>
    <property type="match status" value="1"/>
</dbReference>
<dbReference type="SUPFAM" id="SSF50447">
    <property type="entry name" value="Translation proteins"/>
    <property type="match status" value="1"/>
</dbReference>
<dbReference type="InterPro" id="IPR000640">
    <property type="entry name" value="EFG_V-like"/>
</dbReference>
<dbReference type="FunFam" id="3.30.70.240:FF:000002">
    <property type="entry name" value="GTP-binding protein TypA"/>
    <property type="match status" value="1"/>
</dbReference>
<dbReference type="STRING" id="221109.gene:10732790"/>
<keyword evidence="2 4" id="KW-0342">GTP-binding</keyword>
<dbReference type="PANTHER" id="PTHR42908:SF8">
    <property type="entry name" value="TR-TYPE G DOMAIN-CONTAINING PROTEIN"/>
    <property type="match status" value="1"/>
</dbReference>
<dbReference type="InterPro" id="IPR000795">
    <property type="entry name" value="T_Tr_GTP-bd_dom"/>
</dbReference>
<evidence type="ECO:0000259" key="5">
    <source>
        <dbReference type="PROSITE" id="PS51722"/>
    </source>
</evidence>
<evidence type="ECO:0000313" key="6">
    <source>
        <dbReference type="EMBL" id="BAC12542.1"/>
    </source>
</evidence>
<dbReference type="Pfam" id="PF00009">
    <property type="entry name" value="GTP_EFTU"/>
    <property type="match status" value="1"/>
</dbReference>
<keyword evidence="6" id="KW-0251">Elongation factor</keyword>
<dbReference type="PROSITE" id="PS00301">
    <property type="entry name" value="G_TR_1"/>
    <property type="match status" value="1"/>
</dbReference>
<dbReference type="GO" id="GO:0019843">
    <property type="term" value="F:rRNA binding"/>
    <property type="evidence" value="ECO:0007669"/>
    <property type="project" value="UniProtKB-KW"/>
</dbReference>
<dbReference type="Pfam" id="PF21018">
    <property type="entry name" value="BipA_C"/>
    <property type="match status" value="1"/>
</dbReference>
<dbReference type="FunFam" id="2.40.30.10:FF:000016">
    <property type="entry name" value="GTP-binding protein TypA"/>
    <property type="match status" value="1"/>
</dbReference>
<dbReference type="GO" id="GO:0000027">
    <property type="term" value="P:ribosomal large subunit assembly"/>
    <property type="evidence" value="ECO:0007669"/>
    <property type="project" value="UniProtKB-UniRule"/>
</dbReference>
<dbReference type="InterPro" id="IPR042116">
    <property type="entry name" value="TypA/BipA_C"/>
</dbReference>
<dbReference type="InterPro" id="IPR047043">
    <property type="entry name" value="BipA_III"/>
</dbReference>
<gene>
    <name evidence="4" type="primary">bipA</name>
    <name evidence="6" type="ordered locus">OB0586</name>
</gene>
<dbReference type="KEGG" id="oih:OB0586"/>
<dbReference type="EMBL" id="BA000028">
    <property type="protein sequence ID" value="BAC12542.1"/>
    <property type="molecule type" value="Genomic_DNA"/>
</dbReference>
<keyword evidence="7" id="KW-1185">Reference proteome</keyword>
<dbReference type="Proteomes" id="UP000000822">
    <property type="component" value="Chromosome"/>
</dbReference>
<dbReference type="InterPro" id="IPR005225">
    <property type="entry name" value="Small_GTP-bd"/>
</dbReference>
<dbReference type="InterPro" id="IPR031157">
    <property type="entry name" value="G_TR_CS"/>
</dbReference>
<dbReference type="RefSeq" id="WP_011064990.1">
    <property type="nucleotide sequence ID" value="NC_004193.1"/>
</dbReference>
<dbReference type="InterPro" id="IPR048876">
    <property type="entry name" value="BipA_C"/>
</dbReference>
<comment type="subunit">
    <text evidence="4">Monomer.</text>
</comment>
<dbReference type="Gene3D" id="3.30.70.240">
    <property type="match status" value="1"/>
</dbReference>
<feature type="domain" description="Tr-type G" evidence="5">
    <location>
        <begin position="5"/>
        <end position="200"/>
    </location>
</feature>
<keyword evidence="4" id="KW-0963">Cytoplasm</keyword>
<dbReference type="CDD" id="cd03710">
    <property type="entry name" value="BipA_TypA_C"/>
    <property type="match status" value="1"/>
</dbReference>
<evidence type="ECO:0000256" key="4">
    <source>
        <dbReference type="HAMAP-Rule" id="MF_00849"/>
    </source>
</evidence>
<keyword evidence="4" id="KW-0378">Hydrolase</keyword>
<comment type="function">
    <text evidence="4">A 50S ribosomal subunit assembly protein with GTPase activity, required for 50S subunit assembly at low temperatures, may also play a role in translation. Binds GTP and analogs. Binds the 70S ribosome between the 30S and 50S subunits, in a similar position as ribosome-bound EF-G; it contacts a number of ribosomal proteins, both rRNAs and the A-site tRNA.</text>
</comment>
<proteinExistence type="inferred from homology"/>